<evidence type="ECO:0000313" key="2">
    <source>
        <dbReference type="EMBL" id="QFR49771.1"/>
    </source>
</evidence>
<dbReference type="InterPro" id="IPR007607">
    <property type="entry name" value="BacA/B"/>
</dbReference>
<sequence length="147" mass="15701">MAIFNNGDSTHQSTTTDTNTTIITAGTSIKGEMNLKCNLYVDGELEGKINSTKEVNIGKHGHINGDVTTKRLVVQGFVEGTLHADRVEIKANGHVRGTVEASELVIEAKGIFEGNSIVKGVKETPAAANLPSNNLSKEDIDKEIKKA</sequence>
<evidence type="ECO:0000256" key="1">
    <source>
        <dbReference type="ARBA" id="ARBA00044755"/>
    </source>
</evidence>
<dbReference type="Proteomes" id="UP000326944">
    <property type="component" value="Chromosome"/>
</dbReference>
<dbReference type="EMBL" id="CP043617">
    <property type="protein sequence ID" value="QFR49771.1"/>
    <property type="molecule type" value="Genomic_DNA"/>
</dbReference>
<dbReference type="Pfam" id="PF04519">
    <property type="entry name" value="Bactofilin"/>
    <property type="match status" value="1"/>
</dbReference>
<name>A0A5P8P2C3_9BACT</name>
<dbReference type="AlphaFoldDB" id="A0A5P8P2C3"/>
<dbReference type="PANTHER" id="PTHR35024:SF4">
    <property type="entry name" value="POLYMER-FORMING CYTOSKELETAL PROTEIN"/>
    <property type="match status" value="1"/>
</dbReference>
<gene>
    <name evidence="2" type="ORF">FJR48_08525</name>
</gene>
<dbReference type="PANTHER" id="PTHR35024">
    <property type="entry name" value="HYPOTHETICAL CYTOSOLIC PROTEIN"/>
    <property type="match status" value="1"/>
</dbReference>
<comment type="similarity">
    <text evidence="1">Belongs to the bactofilin family.</text>
</comment>
<organism evidence="2 3">
    <name type="scientific">Sulfurimonas lithotrophica</name>
    <dbReference type="NCBI Taxonomy" id="2590022"/>
    <lineage>
        <taxon>Bacteria</taxon>
        <taxon>Pseudomonadati</taxon>
        <taxon>Campylobacterota</taxon>
        <taxon>Epsilonproteobacteria</taxon>
        <taxon>Campylobacterales</taxon>
        <taxon>Sulfurimonadaceae</taxon>
        <taxon>Sulfurimonas</taxon>
    </lineage>
</organism>
<reference evidence="2 3" key="1">
    <citation type="submission" date="2019-09" db="EMBL/GenBank/DDBJ databases">
        <title>Sulfurimonas gotlandica sp. nov., a chemoautotrophic and psychrotolerant epsilonproteobacterium isolated from a pelagic redoxcline, and an emended description of the genus Sulfurimonas.</title>
        <authorList>
            <person name="Wang S."/>
            <person name="Jiang L."/>
            <person name="Shao S."/>
        </authorList>
    </citation>
    <scope>NUCLEOTIDE SEQUENCE [LARGE SCALE GENOMIC DNA]</scope>
    <source>
        <strain evidence="2 3">GYSZ_1</strain>
    </source>
</reference>
<accession>A0A5P8P2C3</accession>
<keyword evidence="3" id="KW-1185">Reference proteome</keyword>
<evidence type="ECO:0000313" key="3">
    <source>
        <dbReference type="Proteomes" id="UP000326944"/>
    </source>
</evidence>
<proteinExistence type="inferred from homology"/>
<dbReference type="KEGG" id="sulg:FJR48_08525"/>
<dbReference type="OrthoDB" id="5327254at2"/>
<protein>
    <submittedName>
        <fullName evidence="2">Polymer-forming cytoskeletal protein</fullName>
    </submittedName>
</protein>